<keyword evidence="1" id="KW-0732">Signal</keyword>
<dbReference type="AlphaFoldDB" id="A0A9P7Q9N0"/>
<evidence type="ECO:0000313" key="2">
    <source>
        <dbReference type="EMBL" id="KAG6285373.1"/>
    </source>
</evidence>
<sequence length="89" mass="9263">MVQILPLVITALVAMSPVAQAAGCVNGRIYCGHTLQTYGYEGAASLVPSTLYQCGTAGSLTRLRNCTRACVDGGVGKHDFCAGLLDDQK</sequence>
<comment type="caution">
    <text evidence="2">The sequence shown here is derived from an EMBL/GenBank/DDBJ whole genome shotgun (WGS) entry which is preliminary data.</text>
</comment>
<protein>
    <submittedName>
        <fullName evidence="2">Uncharacterized protein</fullName>
    </submittedName>
</protein>
<feature type="chain" id="PRO_5040466066" evidence="1">
    <location>
        <begin position="22"/>
        <end position="89"/>
    </location>
</feature>
<feature type="signal peptide" evidence="1">
    <location>
        <begin position="1"/>
        <end position="21"/>
    </location>
</feature>
<evidence type="ECO:0000256" key="1">
    <source>
        <dbReference type="SAM" id="SignalP"/>
    </source>
</evidence>
<name>A0A9P7Q9N0_9HYPO</name>
<evidence type="ECO:0000313" key="3">
    <source>
        <dbReference type="Proteomes" id="UP000707071"/>
    </source>
</evidence>
<dbReference type="EMBL" id="SRRH01000734">
    <property type="protein sequence ID" value="KAG6285373.1"/>
    <property type="molecule type" value="Genomic_DNA"/>
</dbReference>
<reference evidence="2 3" key="1">
    <citation type="journal article" date="2020" name="bioRxiv">
        <title>Whole genome comparisons of ergot fungi reveals the divergence and evolution of species within the genus Claviceps are the result of varying mechanisms driving genome evolution and host range expansion.</title>
        <authorList>
            <person name="Wyka S.A."/>
            <person name="Mondo S.J."/>
            <person name="Liu M."/>
            <person name="Dettman J."/>
            <person name="Nalam V."/>
            <person name="Broders K.D."/>
        </authorList>
    </citation>
    <scope>NUCLEOTIDE SEQUENCE [LARGE SCALE GENOMIC DNA]</scope>
    <source>
        <strain evidence="2 3">Clav52</strain>
    </source>
</reference>
<keyword evidence="3" id="KW-1185">Reference proteome</keyword>
<proteinExistence type="predicted"/>
<accession>A0A9P7Q9N0</accession>
<gene>
    <name evidence="2" type="ORF">E4U09_007340</name>
</gene>
<organism evidence="2 3">
    <name type="scientific">Claviceps aff. purpurea</name>
    <dbReference type="NCBI Taxonomy" id="1967640"/>
    <lineage>
        <taxon>Eukaryota</taxon>
        <taxon>Fungi</taxon>
        <taxon>Dikarya</taxon>
        <taxon>Ascomycota</taxon>
        <taxon>Pezizomycotina</taxon>
        <taxon>Sordariomycetes</taxon>
        <taxon>Hypocreomycetidae</taxon>
        <taxon>Hypocreales</taxon>
        <taxon>Clavicipitaceae</taxon>
        <taxon>Claviceps</taxon>
    </lineage>
</organism>
<dbReference type="Proteomes" id="UP000707071">
    <property type="component" value="Unassembled WGS sequence"/>
</dbReference>